<evidence type="ECO:0000256" key="1">
    <source>
        <dbReference type="SAM" id="MobiDB-lite"/>
    </source>
</evidence>
<dbReference type="OrthoDB" id="1640476at2759"/>
<evidence type="ECO:0000313" key="4">
    <source>
        <dbReference type="Proteomes" id="UP000799440"/>
    </source>
</evidence>
<feature type="compositionally biased region" description="Polar residues" evidence="1">
    <location>
        <begin position="1"/>
        <end position="13"/>
    </location>
</feature>
<sequence>MGNCCSQRASSRSVAEADDTAPVARLTPNSDNVAAPSTASHSNRRPRSSDRFSQHQPRSNLPNLPLRPLPQGRRCDLPDPYTIPTSTAAQNPGGVRWTRAKLERERRDWWDTRDHGNRFIWEAYRRMIELLQKGEVQETQELLDATGCTCPSGKLWHSIFDETGVEYAIKEVRRNFDWVVFEPKGLVEDGVMDGVAEEEWNVHGKGKGRAVEGEGNRMQVRCRLSTTGKDVQVELRLGEPVGCLMERLADLTGVDKTRIKVSYLGRLYSSKDFLPTTGPQAFKDSNVLTILIMGES</sequence>
<gene>
    <name evidence="3" type="ORF">M011DRAFT_59312</name>
</gene>
<evidence type="ECO:0000313" key="3">
    <source>
        <dbReference type="EMBL" id="KAF2747414.1"/>
    </source>
</evidence>
<reference evidence="3" key="1">
    <citation type="journal article" date="2020" name="Stud. Mycol.">
        <title>101 Dothideomycetes genomes: a test case for predicting lifestyles and emergence of pathogens.</title>
        <authorList>
            <person name="Haridas S."/>
            <person name="Albert R."/>
            <person name="Binder M."/>
            <person name="Bloem J."/>
            <person name="Labutti K."/>
            <person name="Salamov A."/>
            <person name="Andreopoulos B."/>
            <person name="Baker S."/>
            <person name="Barry K."/>
            <person name="Bills G."/>
            <person name="Bluhm B."/>
            <person name="Cannon C."/>
            <person name="Castanera R."/>
            <person name="Culley D."/>
            <person name="Daum C."/>
            <person name="Ezra D."/>
            <person name="Gonzalez J."/>
            <person name="Henrissat B."/>
            <person name="Kuo A."/>
            <person name="Liang C."/>
            <person name="Lipzen A."/>
            <person name="Lutzoni F."/>
            <person name="Magnuson J."/>
            <person name="Mondo S."/>
            <person name="Nolan M."/>
            <person name="Ohm R."/>
            <person name="Pangilinan J."/>
            <person name="Park H.-J."/>
            <person name="Ramirez L."/>
            <person name="Alfaro M."/>
            <person name="Sun H."/>
            <person name="Tritt A."/>
            <person name="Yoshinaga Y."/>
            <person name="Zwiers L.-H."/>
            <person name="Turgeon B."/>
            <person name="Goodwin S."/>
            <person name="Spatafora J."/>
            <person name="Crous P."/>
            <person name="Grigoriev I."/>
        </authorList>
    </citation>
    <scope>NUCLEOTIDE SEQUENCE</scope>
    <source>
        <strain evidence="3">CBS 119925</strain>
    </source>
</reference>
<dbReference type="PANTHER" id="PTHR13609">
    <property type="entry name" value="UBIQUITIN DOMAIN CONTAINING 1 PROTEIN-RELATED"/>
    <property type="match status" value="1"/>
</dbReference>
<dbReference type="Gene3D" id="1.20.225.20">
    <property type="entry name" value="Ub domain-containing protein, DC-UbP/UBTD2, N-terminal domain"/>
    <property type="match status" value="1"/>
</dbReference>
<evidence type="ECO:0000259" key="2">
    <source>
        <dbReference type="Pfam" id="PF16455"/>
    </source>
</evidence>
<organism evidence="3 4">
    <name type="scientific">Sporormia fimetaria CBS 119925</name>
    <dbReference type="NCBI Taxonomy" id="1340428"/>
    <lineage>
        <taxon>Eukaryota</taxon>
        <taxon>Fungi</taxon>
        <taxon>Dikarya</taxon>
        <taxon>Ascomycota</taxon>
        <taxon>Pezizomycotina</taxon>
        <taxon>Dothideomycetes</taxon>
        <taxon>Pleosporomycetidae</taxon>
        <taxon>Pleosporales</taxon>
        <taxon>Sporormiaceae</taxon>
        <taxon>Sporormia</taxon>
    </lineage>
</organism>
<proteinExistence type="predicted"/>
<feature type="region of interest" description="Disordered" evidence="1">
    <location>
        <begin position="1"/>
        <end position="92"/>
    </location>
</feature>
<name>A0A6A6VCG1_9PLEO</name>
<dbReference type="AlphaFoldDB" id="A0A6A6VCG1"/>
<protein>
    <recommendedName>
        <fullName evidence="2">DC-UbP/UBTD2 N-terminal domain-containing protein</fullName>
    </recommendedName>
</protein>
<dbReference type="InterPro" id="IPR032752">
    <property type="entry name" value="DC-UbP/UBTD2_N"/>
</dbReference>
<dbReference type="InterPro" id="IPR038169">
    <property type="entry name" value="DC-UbP/UBTD2_N_sf"/>
</dbReference>
<dbReference type="Pfam" id="PF16455">
    <property type="entry name" value="UBD"/>
    <property type="match status" value="1"/>
</dbReference>
<dbReference type="SUPFAM" id="SSF54236">
    <property type="entry name" value="Ubiquitin-like"/>
    <property type="match status" value="1"/>
</dbReference>
<feature type="domain" description="DC-UbP/UBTD2 N-terminal" evidence="2">
    <location>
        <begin position="94"/>
        <end position="188"/>
    </location>
</feature>
<dbReference type="EMBL" id="MU006573">
    <property type="protein sequence ID" value="KAF2747414.1"/>
    <property type="molecule type" value="Genomic_DNA"/>
</dbReference>
<keyword evidence="4" id="KW-1185">Reference proteome</keyword>
<dbReference type="InterPro" id="IPR039869">
    <property type="entry name" value="UBTD1/2"/>
</dbReference>
<dbReference type="Proteomes" id="UP000799440">
    <property type="component" value="Unassembled WGS sequence"/>
</dbReference>
<dbReference type="InterPro" id="IPR029071">
    <property type="entry name" value="Ubiquitin-like_domsf"/>
</dbReference>
<feature type="compositionally biased region" description="Low complexity" evidence="1">
    <location>
        <begin position="56"/>
        <end position="72"/>
    </location>
</feature>
<feature type="compositionally biased region" description="Polar residues" evidence="1">
    <location>
        <begin position="27"/>
        <end position="41"/>
    </location>
</feature>
<accession>A0A6A6VCG1</accession>